<accession>A0ABW9YJ28</accession>
<gene>
    <name evidence="1" type="ORF">EIZ48_14800</name>
</gene>
<evidence type="ECO:0000313" key="2">
    <source>
        <dbReference type="Proteomes" id="UP000738517"/>
    </source>
</evidence>
<keyword evidence="2" id="KW-1185">Reference proteome</keyword>
<name>A0ABW9YJ28_9GAMM</name>
<protein>
    <submittedName>
        <fullName evidence="1">Uncharacterized protein</fullName>
    </submittedName>
</protein>
<dbReference type="RefSeq" id="WP_160652877.1">
    <property type="nucleotide sequence ID" value="NZ_RSEJ01000015.1"/>
</dbReference>
<comment type="caution">
    <text evidence="1">The sequence shown here is derived from an EMBL/GenBank/DDBJ whole genome shotgun (WGS) entry which is preliminary data.</text>
</comment>
<evidence type="ECO:0000313" key="1">
    <source>
        <dbReference type="EMBL" id="NBI53842.1"/>
    </source>
</evidence>
<reference evidence="1 2" key="1">
    <citation type="journal article" date="2017" name="Int. J. Syst. Evol. Microbiol.">
        <title>Photobacterium alginatilyticum sp. nov., a marine bacterium isolated from bottom seawater.</title>
        <authorList>
            <person name="Wang X."/>
            <person name="Wang Y."/>
            <person name="Yang X."/>
            <person name="Sun H."/>
            <person name="Li B."/>
            <person name="Zhang X.H."/>
        </authorList>
    </citation>
    <scope>NUCLEOTIDE SEQUENCE [LARGE SCALE GENOMIC DNA]</scope>
    <source>
        <strain evidence="1 2">P03D4</strain>
    </source>
</reference>
<dbReference type="EMBL" id="RSEJ01000015">
    <property type="protein sequence ID" value="NBI53842.1"/>
    <property type="molecule type" value="Genomic_DNA"/>
</dbReference>
<sequence>MARKRYGISLEAFHRIAIMAAGELDTLPHSRAVITLLALPATTVQVVISATKNASHQDWHFIMSFYIQTILL</sequence>
<proteinExistence type="predicted"/>
<organism evidence="1 2">
    <name type="scientific">Photobacterium alginatilyticum</name>
    <dbReference type="NCBI Taxonomy" id="1775171"/>
    <lineage>
        <taxon>Bacteria</taxon>
        <taxon>Pseudomonadati</taxon>
        <taxon>Pseudomonadota</taxon>
        <taxon>Gammaproteobacteria</taxon>
        <taxon>Vibrionales</taxon>
        <taxon>Vibrionaceae</taxon>
        <taxon>Photobacterium</taxon>
    </lineage>
</organism>
<dbReference type="Proteomes" id="UP000738517">
    <property type="component" value="Unassembled WGS sequence"/>
</dbReference>